<evidence type="ECO:0000313" key="6">
    <source>
        <dbReference type="Proteomes" id="UP000019151"/>
    </source>
</evidence>
<dbReference type="KEGG" id="gba:J421_5783"/>
<evidence type="ECO:0000256" key="1">
    <source>
        <dbReference type="ARBA" id="ARBA00009865"/>
    </source>
</evidence>
<proteinExistence type="inferred from homology"/>
<dbReference type="GO" id="GO:0005975">
    <property type="term" value="P:carbohydrate metabolic process"/>
    <property type="evidence" value="ECO:0007669"/>
    <property type="project" value="InterPro"/>
</dbReference>
<dbReference type="OrthoDB" id="273314at2"/>
<gene>
    <name evidence="5" type="ORF">J421_5783</name>
</gene>
<dbReference type="GO" id="GO:0004553">
    <property type="term" value="F:hydrolase activity, hydrolyzing O-glycosyl compounds"/>
    <property type="evidence" value="ECO:0007669"/>
    <property type="project" value="InterPro"/>
</dbReference>
<keyword evidence="2 4" id="KW-0378">Hydrolase</keyword>
<dbReference type="CDD" id="cd18825">
    <property type="entry name" value="GH43_CtGH43-like"/>
    <property type="match status" value="1"/>
</dbReference>
<dbReference type="Gene3D" id="2.115.10.20">
    <property type="entry name" value="Glycosyl hydrolase domain, family 43"/>
    <property type="match status" value="1"/>
</dbReference>
<dbReference type="HOGENOM" id="CLU_016116_0_1_0"/>
<dbReference type="SUPFAM" id="SSF75005">
    <property type="entry name" value="Arabinanase/levansucrase/invertase"/>
    <property type="match status" value="1"/>
</dbReference>
<dbReference type="AlphaFoldDB" id="W0RUQ8"/>
<dbReference type="PANTHER" id="PTHR22925:SF3">
    <property type="entry name" value="GLYCOSYL HYDROLASE FAMILY PROTEIN 43"/>
    <property type="match status" value="1"/>
</dbReference>
<dbReference type="InterPro" id="IPR023296">
    <property type="entry name" value="Glyco_hydro_beta-prop_sf"/>
</dbReference>
<evidence type="ECO:0000256" key="4">
    <source>
        <dbReference type="RuleBase" id="RU361187"/>
    </source>
</evidence>
<sequence length="352" mass="39647">MIVLLACHRAPPPPTPVDGRDAFVPGVEWRDTDGAPIEAHGGGVLRVGRRYYWYGENHRLGGGNKTGISAYSSTDLLHWKNEGVVLPKDSLPERFRDRGVAERPKVIYERRTKRYVMWMHLDANRYSDASAGVAVSASPNGPFRLVRVFRPIGYDYGYGADSAQLRERELGNTFRDMALLADDDGRAYVFYASESNRTMYVSRLSDDYTDVARPIVEGRTWARLFPDARREAPAPFKVDGTYYLITSGQSGWDPNPARYHVAERVLGPWRTVGNPAVGPDSATTFRSQSAFVLPVPSACARCFVFMADRWEPRALERSTYVWLPFVVRPGEPLRIELVPRWDLGAFRALAAR</sequence>
<keyword evidence="6" id="KW-1185">Reference proteome</keyword>
<geneLocation type="plasmid" evidence="5 6">
    <name>2</name>
</geneLocation>
<evidence type="ECO:0000256" key="2">
    <source>
        <dbReference type="ARBA" id="ARBA00022801"/>
    </source>
</evidence>
<dbReference type="PANTHER" id="PTHR22925">
    <property type="entry name" value="GLYCOSYL HYDROLASE 43 FAMILY MEMBER"/>
    <property type="match status" value="1"/>
</dbReference>
<accession>W0RUQ8</accession>
<keyword evidence="3 4" id="KW-0326">Glycosidase</keyword>
<protein>
    <submittedName>
        <fullName evidence="5">Glycoside hydrolase family 43</fullName>
    </submittedName>
</protein>
<dbReference type="RefSeq" id="WP_025414624.1">
    <property type="nucleotide sequence ID" value="NZ_CP007130.1"/>
</dbReference>
<dbReference type="InterPro" id="IPR006710">
    <property type="entry name" value="Glyco_hydro_43"/>
</dbReference>
<reference evidence="5 6" key="1">
    <citation type="journal article" date="2014" name="Genome Announc.">
        <title>Genome Sequence and Methylome of Soil Bacterium Gemmatirosa kalamazoonensis KBS708T, a Member of the Rarely Cultivated Gemmatimonadetes Phylum.</title>
        <authorList>
            <person name="Debruyn J.M."/>
            <person name="Radosevich M."/>
            <person name="Wommack K.E."/>
            <person name="Polson S.W."/>
            <person name="Hauser L.J."/>
            <person name="Fawaz M.N."/>
            <person name="Korlach J."/>
            <person name="Tsai Y.C."/>
        </authorList>
    </citation>
    <scope>NUCLEOTIDE SEQUENCE [LARGE SCALE GENOMIC DNA]</scope>
    <source>
        <strain evidence="5 6">KBS708</strain>
        <plasmid evidence="6">Plasmid 2</plasmid>
    </source>
</reference>
<keyword evidence="5" id="KW-0614">Plasmid</keyword>
<organism evidence="5 6">
    <name type="scientific">Gemmatirosa kalamazoonensis</name>
    <dbReference type="NCBI Taxonomy" id="861299"/>
    <lineage>
        <taxon>Bacteria</taxon>
        <taxon>Pseudomonadati</taxon>
        <taxon>Gemmatimonadota</taxon>
        <taxon>Gemmatimonadia</taxon>
        <taxon>Gemmatimonadales</taxon>
        <taxon>Gemmatimonadaceae</taxon>
        <taxon>Gemmatirosa</taxon>
    </lineage>
</organism>
<dbReference type="EMBL" id="CP007130">
    <property type="protein sequence ID" value="AHG93318.1"/>
    <property type="molecule type" value="Genomic_DNA"/>
</dbReference>
<comment type="similarity">
    <text evidence="1 4">Belongs to the glycosyl hydrolase 43 family.</text>
</comment>
<name>W0RUQ8_9BACT</name>
<evidence type="ECO:0000313" key="5">
    <source>
        <dbReference type="EMBL" id="AHG93318.1"/>
    </source>
</evidence>
<evidence type="ECO:0000256" key="3">
    <source>
        <dbReference type="ARBA" id="ARBA00023295"/>
    </source>
</evidence>
<dbReference type="Pfam" id="PF04616">
    <property type="entry name" value="Glyco_hydro_43"/>
    <property type="match status" value="1"/>
</dbReference>
<dbReference type="eggNOG" id="COG1621">
    <property type="taxonomic scope" value="Bacteria"/>
</dbReference>
<dbReference type="Proteomes" id="UP000019151">
    <property type="component" value="Plasmid 2"/>
</dbReference>
<dbReference type="InParanoid" id="W0RUQ8"/>